<evidence type="ECO:0000313" key="2">
    <source>
        <dbReference type="Proteomes" id="UP000290253"/>
    </source>
</evidence>
<dbReference type="Pfam" id="PF14335">
    <property type="entry name" value="DUF4391"/>
    <property type="match status" value="1"/>
</dbReference>
<dbReference type="AlphaFoldDB" id="A0A4V1NW30"/>
<dbReference type="Proteomes" id="UP000290253">
    <property type="component" value="Unassembled WGS sequence"/>
</dbReference>
<dbReference type="EMBL" id="SDMK01000001">
    <property type="protein sequence ID" value="RXS97992.1"/>
    <property type="molecule type" value="Genomic_DNA"/>
</dbReference>
<dbReference type="OrthoDB" id="9805811at2"/>
<keyword evidence="2" id="KW-1185">Reference proteome</keyword>
<proteinExistence type="predicted"/>
<reference evidence="1 2" key="1">
    <citation type="journal article" date="2016" name="Int. J. Syst. Evol. Microbiol.">
        <title>Acidipila dinghuensis sp. nov., an acidobacterium isolated from forest soil.</title>
        <authorList>
            <person name="Jiang Y.W."/>
            <person name="Wang J."/>
            <person name="Chen M.H."/>
            <person name="Lv Y.Y."/>
            <person name="Qiu L.H."/>
        </authorList>
    </citation>
    <scope>NUCLEOTIDE SEQUENCE [LARGE SCALE GENOMIC DNA]</scope>
    <source>
        <strain evidence="1 2">DHOF10</strain>
    </source>
</reference>
<comment type="caution">
    <text evidence="1">The sequence shown here is derived from an EMBL/GenBank/DDBJ whole genome shotgun (WGS) entry which is preliminary data.</text>
</comment>
<organism evidence="1 2">
    <name type="scientific">Silvibacterium dinghuense</name>
    <dbReference type="NCBI Taxonomy" id="1560006"/>
    <lineage>
        <taxon>Bacteria</taxon>
        <taxon>Pseudomonadati</taxon>
        <taxon>Acidobacteriota</taxon>
        <taxon>Terriglobia</taxon>
        <taxon>Terriglobales</taxon>
        <taxon>Acidobacteriaceae</taxon>
        <taxon>Silvibacterium</taxon>
    </lineage>
</organism>
<dbReference type="InterPro" id="IPR025503">
    <property type="entry name" value="DUF4391"/>
</dbReference>
<evidence type="ECO:0000313" key="1">
    <source>
        <dbReference type="EMBL" id="RXS97992.1"/>
    </source>
</evidence>
<sequence length="284" mass="31621">MSEPSTPVDTPALPGIESVYAALELPAEAALNQRVPKKLFLEQLAAQSGTTAADKKLVREDLEEFRWLASLKPVSTGLAAYADDIREYTEIAVLAIVTRAENQFASRIERLAQLIHRAVPYPVLLFIETPNSLTFSLAHKRKPLNVEAGKPVLEEMRSVCLRGESASSRLVADLLRQLGLTGLTLPVRDMFHAYGGWMNLLVAFDSALWLQRLGSYTELRPLDSPDQADRHRAAQAELDGLAREEATLRSRVAVERQLARRVEWNLALKHLLARRTELLSVLLA</sequence>
<gene>
    <name evidence="1" type="ORF">ESZ00_09135</name>
</gene>
<accession>A0A4V1NW30</accession>
<name>A0A4V1NW30_9BACT</name>
<protein>
    <submittedName>
        <fullName evidence="1">DUF4391 domain-containing protein</fullName>
    </submittedName>
</protein>
<dbReference type="RefSeq" id="WP_129207771.1">
    <property type="nucleotide sequence ID" value="NZ_BMGU01000001.1"/>
</dbReference>